<evidence type="ECO:0000313" key="2">
    <source>
        <dbReference type="Proteomes" id="UP000011082"/>
    </source>
</evidence>
<organism evidence="1 2">
    <name type="scientific">Vittaforma corneae (strain ATCC 50505)</name>
    <name type="common">Microsporidian parasite</name>
    <name type="synonym">Nosema corneum</name>
    <dbReference type="NCBI Taxonomy" id="993615"/>
    <lineage>
        <taxon>Eukaryota</taxon>
        <taxon>Fungi</taxon>
        <taxon>Fungi incertae sedis</taxon>
        <taxon>Microsporidia</taxon>
        <taxon>Nosematidae</taxon>
        <taxon>Vittaforma</taxon>
    </lineage>
</organism>
<evidence type="ECO:0000313" key="1">
    <source>
        <dbReference type="EMBL" id="ELA42217.1"/>
    </source>
</evidence>
<sequence>MFHHTPKISTFLISFLSSATISMSSIPTLLSHSNLLHILVMFCWYSQASRLVRPVSPLWPPLWNVRSADAEISTGRKSCNHSSLLLSQQSTPKIFLNNFYYIFIFPCQSDLSQSLLCFFISQYSTPVHLLYLLYTPTFYPSIFYSSNY</sequence>
<dbReference type="VEuPathDB" id="MicrosporidiaDB:VICG_00860"/>
<gene>
    <name evidence="1" type="ORF">VICG_00860</name>
</gene>
<dbReference type="AlphaFoldDB" id="L2GPI6"/>
<dbReference type="Proteomes" id="UP000011082">
    <property type="component" value="Unassembled WGS sequence"/>
</dbReference>
<proteinExistence type="predicted"/>
<dbReference type="GeneID" id="19881574"/>
<name>L2GPI6_VITCO</name>
<keyword evidence="2" id="KW-1185">Reference proteome</keyword>
<dbReference type="EMBL" id="JH370134">
    <property type="protein sequence ID" value="ELA42217.1"/>
    <property type="molecule type" value="Genomic_DNA"/>
</dbReference>
<accession>L2GPI6</accession>
<dbReference type="RefSeq" id="XP_007604309.1">
    <property type="nucleotide sequence ID" value="XM_007604247.1"/>
</dbReference>
<dbReference type="HOGENOM" id="CLU_1760236_0_0_1"/>
<protein>
    <submittedName>
        <fullName evidence="1">Uncharacterized protein</fullName>
    </submittedName>
</protein>
<dbReference type="InParanoid" id="L2GPI6"/>
<reference evidence="2" key="1">
    <citation type="submission" date="2011-05" db="EMBL/GenBank/DDBJ databases">
        <title>The genome sequence of Vittaforma corneae strain ATCC 50505.</title>
        <authorList>
            <consortium name="The Broad Institute Genome Sequencing Platform"/>
            <person name="Cuomo C."/>
            <person name="Didier E."/>
            <person name="Bowers L."/>
            <person name="Young S.K."/>
            <person name="Zeng Q."/>
            <person name="Gargeya S."/>
            <person name="Fitzgerald M."/>
            <person name="Haas B."/>
            <person name="Abouelleil A."/>
            <person name="Alvarado L."/>
            <person name="Arachchi H.M."/>
            <person name="Berlin A."/>
            <person name="Chapman S.B."/>
            <person name="Gearin G."/>
            <person name="Goldberg J."/>
            <person name="Griggs A."/>
            <person name="Gujja S."/>
            <person name="Hansen M."/>
            <person name="Heiman D."/>
            <person name="Howarth C."/>
            <person name="Larimer J."/>
            <person name="Lui A."/>
            <person name="MacDonald P.J.P."/>
            <person name="McCowen C."/>
            <person name="Montmayeur A."/>
            <person name="Murphy C."/>
            <person name="Neiman D."/>
            <person name="Pearson M."/>
            <person name="Priest M."/>
            <person name="Roberts A."/>
            <person name="Saif S."/>
            <person name="Shea T."/>
            <person name="Sisk P."/>
            <person name="Stolte C."/>
            <person name="Sykes S."/>
            <person name="Wortman J."/>
            <person name="Nusbaum C."/>
            <person name="Birren B."/>
        </authorList>
    </citation>
    <scope>NUCLEOTIDE SEQUENCE [LARGE SCALE GENOMIC DNA]</scope>
    <source>
        <strain evidence="2">ATCC 50505</strain>
    </source>
</reference>